<proteinExistence type="predicted"/>
<dbReference type="Pfam" id="PF03184">
    <property type="entry name" value="DDE_1"/>
    <property type="match status" value="1"/>
</dbReference>
<feature type="domain" description="DDE-1" evidence="1">
    <location>
        <begin position="68"/>
        <end position="164"/>
    </location>
</feature>
<dbReference type="InterPro" id="IPR004875">
    <property type="entry name" value="DDE_SF_endonuclease_dom"/>
</dbReference>
<sequence>MSGEKLSIEEAGVSEFIQKLNVNITELGLTPEHHYNTDETGLNWRQLPIKMLVTQEEKHVSGRKLQKEWITLMVCANAPGVHILKLLVVRKSKSPCALKNIRVESLPFTYMSYIRARVTKEVFHDWYTNSFVPQVKQHWNEKKLPVKALILLDNAPGHPDKEELRVRQLMAI</sequence>
<evidence type="ECO:0000313" key="3">
    <source>
        <dbReference type="Proteomes" id="UP001159363"/>
    </source>
</evidence>
<comment type="caution">
    <text evidence="2">The sequence shown here is derived from an EMBL/GenBank/DDBJ whole genome shotgun (WGS) entry which is preliminary data.</text>
</comment>
<keyword evidence="3" id="KW-1185">Reference proteome</keyword>
<organism evidence="2 3">
    <name type="scientific">Dryococelus australis</name>
    <dbReference type="NCBI Taxonomy" id="614101"/>
    <lineage>
        <taxon>Eukaryota</taxon>
        <taxon>Metazoa</taxon>
        <taxon>Ecdysozoa</taxon>
        <taxon>Arthropoda</taxon>
        <taxon>Hexapoda</taxon>
        <taxon>Insecta</taxon>
        <taxon>Pterygota</taxon>
        <taxon>Neoptera</taxon>
        <taxon>Polyneoptera</taxon>
        <taxon>Phasmatodea</taxon>
        <taxon>Verophasmatodea</taxon>
        <taxon>Anareolatae</taxon>
        <taxon>Phasmatidae</taxon>
        <taxon>Eurycanthinae</taxon>
        <taxon>Dryococelus</taxon>
    </lineage>
</organism>
<protein>
    <recommendedName>
        <fullName evidence="1">DDE-1 domain-containing protein</fullName>
    </recommendedName>
</protein>
<accession>A0ABQ9I8P1</accession>
<dbReference type="InterPro" id="IPR050863">
    <property type="entry name" value="CenT-Element_Derived"/>
</dbReference>
<evidence type="ECO:0000259" key="1">
    <source>
        <dbReference type="Pfam" id="PF03184"/>
    </source>
</evidence>
<dbReference type="Proteomes" id="UP001159363">
    <property type="component" value="Chromosome 2"/>
</dbReference>
<dbReference type="EMBL" id="JARBHB010000002">
    <property type="protein sequence ID" value="KAJ8892283.1"/>
    <property type="molecule type" value="Genomic_DNA"/>
</dbReference>
<reference evidence="2 3" key="1">
    <citation type="submission" date="2023-02" db="EMBL/GenBank/DDBJ databases">
        <title>LHISI_Scaffold_Assembly.</title>
        <authorList>
            <person name="Stuart O.P."/>
            <person name="Cleave R."/>
            <person name="Magrath M.J.L."/>
            <person name="Mikheyev A.S."/>
        </authorList>
    </citation>
    <scope>NUCLEOTIDE SEQUENCE [LARGE SCALE GENOMIC DNA]</scope>
    <source>
        <strain evidence="2">Daus_M_001</strain>
        <tissue evidence="2">Leg muscle</tissue>
    </source>
</reference>
<evidence type="ECO:0000313" key="2">
    <source>
        <dbReference type="EMBL" id="KAJ8892283.1"/>
    </source>
</evidence>
<dbReference type="PANTHER" id="PTHR19303">
    <property type="entry name" value="TRANSPOSON"/>
    <property type="match status" value="1"/>
</dbReference>
<gene>
    <name evidence="2" type="ORF">PR048_004863</name>
</gene>
<name>A0ABQ9I8P1_9NEOP</name>
<dbReference type="PANTHER" id="PTHR19303:SF16">
    <property type="entry name" value="JERKY PROTEIN HOMOLOG-LIKE"/>
    <property type="match status" value="1"/>
</dbReference>